<evidence type="ECO:0000256" key="1">
    <source>
        <dbReference type="ARBA" id="ARBA00004651"/>
    </source>
</evidence>
<keyword evidence="2" id="KW-1003">Cell membrane</keyword>
<keyword evidence="5 6" id="KW-0472">Membrane</keyword>
<keyword evidence="3 6" id="KW-0812">Transmembrane</keyword>
<dbReference type="PANTHER" id="PTHR33931:SF4">
    <property type="entry name" value="ANTIHOLIN-LIKE PROTEIN LRGA"/>
    <property type="match status" value="1"/>
</dbReference>
<feature type="transmembrane region" description="Helical" evidence="6">
    <location>
        <begin position="106"/>
        <end position="131"/>
    </location>
</feature>
<reference evidence="7 8" key="1">
    <citation type="submission" date="2017-05" db="EMBL/GenBank/DDBJ databases">
        <title>Vagococcus spp. assemblies.</title>
        <authorList>
            <person name="Gulvik C.A."/>
        </authorList>
    </citation>
    <scope>NUCLEOTIDE SEQUENCE [LARGE SCALE GENOMIC DNA]</scope>
    <source>
        <strain evidence="7 8">SS1995</strain>
    </source>
</reference>
<feature type="transmembrane region" description="Helical" evidence="6">
    <location>
        <begin position="21"/>
        <end position="40"/>
    </location>
</feature>
<organism evidence="7 8">
    <name type="scientific">Vagococcus vulneris</name>
    <dbReference type="NCBI Taxonomy" id="1977869"/>
    <lineage>
        <taxon>Bacteria</taxon>
        <taxon>Bacillati</taxon>
        <taxon>Bacillota</taxon>
        <taxon>Bacilli</taxon>
        <taxon>Lactobacillales</taxon>
        <taxon>Enterococcaceae</taxon>
        <taxon>Vagococcus</taxon>
    </lineage>
</organism>
<dbReference type="EMBL" id="NGJS01000002">
    <property type="protein sequence ID" value="RSU00036.1"/>
    <property type="molecule type" value="Genomic_DNA"/>
</dbReference>
<dbReference type="NCBIfam" id="NF003155">
    <property type="entry name" value="PRK04125.1"/>
    <property type="match status" value="1"/>
</dbReference>
<comment type="subcellular location">
    <subcellularLocation>
        <location evidence="1">Cell membrane</location>
        <topology evidence="1">Multi-pass membrane protein</topology>
    </subcellularLocation>
</comment>
<protein>
    <submittedName>
        <fullName evidence="7">Antiholin LrgA</fullName>
    </submittedName>
</protein>
<dbReference type="Pfam" id="PF03788">
    <property type="entry name" value="LrgA"/>
    <property type="match status" value="1"/>
</dbReference>
<comment type="caution">
    <text evidence="7">The sequence shown here is derived from an EMBL/GenBank/DDBJ whole genome shotgun (WGS) entry which is preliminary data.</text>
</comment>
<proteinExistence type="predicted"/>
<evidence type="ECO:0000256" key="4">
    <source>
        <dbReference type="ARBA" id="ARBA00022989"/>
    </source>
</evidence>
<dbReference type="InterPro" id="IPR005538">
    <property type="entry name" value="LrgA/CidA"/>
</dbReference>
<evidence type="ECO:0000256" key="2">
    <source>
        <dbReference type="ARBA" id="ARBA00022475"/>
    </source>
</evidence>
<evidence type="ECO:0000313" key="8">
    <source>
        <dbReference type="Proteomes" id="UP000287857"/>
    </source>
</evidence>
<dbReference type="OrthoDB" id="3176438at2"/>
<keyword evidence="8" id="KW-1185">Reference proteome</keyword>
<dbReference type="GO" id="GO:0005886">
    <property type="term" value="C:plasma membrane"/>
    <property type="evidence" value="ECO:0007669"/>
    <property type="project" value="UniProtKB-SubCell"/>
</dbReference>
<evidence type="ECO:0000256" key="5">
    <source>
        <dbReference type="ARBA" id="ARBA00023136"/>
    </source>
</evidence>
<name>A0A430A0W3_9ENTE</name>
<keyword evidence="4 6" id="KW-1133">Transmembrane helix</keyword>
<dbReference type="AlphaFoldDB" id="A0A430A0W3"/>
<dbReference type="PANTHER" id="PTHR33931">
    <property type="entry name" value="HOLIN-LIKE PROTEIN CIDA-RELATED"/>
    <property type="match status" value="1"/>
</dbReference>
<feature type="transmembrane region" description="Helical" evidence="6">
    <location>
        <begin position="46"/>
        <end position="67"/>
    </location>
</feature>
<evidence type="ECO:0000313" key="7">
    <source>
        <dbReference type="EMBL" id="RSU00036.1"/>
    </source>
</evidence>
<evidence type="ECO:0000256" key="6">
    <source>
        <dbReference type="SAM" id="Phobius"/>
    </source>
</evidence>
<evidence type="ECO:0000256" key="3">
    <source>
        <dbReference type="ARBA" id="ARBA00022692"/>
    </source>
</evidence>
<dbReference type="RefSeq" id="WP_125982987.1">
    <property type="nucleotide sequence ID" value="NZ_NGJS01000002.1"/>
</dbReference>
<accession>A0A430A0W3</accession>
<feature type="transmembrane region" description="Helical" evidence="6">
    <location>
        <begin position="79"/>
        <end position="100"/>
    </location>
</feature>
<dbReference type="Proteomes" id="UP000287857">
    <property type="component" value="Unassembled WGS sequence"/>
</dbReference>
<sequence>MENTQRKVNTETKTVEVKKAATFLEQAFIFSLIILISYGISAILPIPMPASVIGLILLFVALCTKVVKLEQVEGLSNNLSTIISFLFVPSGISLINSIDIMRTNGIQILLIIFVATFVLLALIGWSADYLLKVRRAHNAKKSKKVKVTAAVEAVKQ</sequence>
<gene>
    <name evidence="7" type="ORF">CBF37_01665</name>
</gene>